<sequence length="47" mass="5331">MSRLTPTDIHLPPEIGVSHLHFFEEGVFCRKMINEGNGFPSHPSLRV</sequence>
<organism evidence="1 2">
    <name type="scientific">Bacillus cereus</name>
    <dbReference type="NCBI Taxonomy" id="1396"/>
    <lineage>
        <taxon>Bacteria</taxon>
        <taxon>Bacillati</taxon>
        <taxon>Bacillota</taxon>
        <taxon>Bacilli</taxon>
        <taxon>Bacillales</taxon>
        <taxon>Bacillaceae</taxon>
        <taxon>Bacillus</taxon>
        <taxon>Bacillus cereus group</taxon>
    </lineage>
</organism>
<dbReference type="AlphaFoldDB" id="A0A2A8ZZR7"/>
<evidence type="ECO:0000313" key="2">
    <source>
        <dbReference type="Proteomes" id="UP000220032"/>
    </source>
</evidence>
<name>A0A2A8ZZR7_BACCE</name>
<protein>
    <submittedName>
        <fullName evidence="1">Fibronectin</fullName>
    </submittedName>
</protein>
<evidence type="ECO:0000313" key="1">
    <source>
        <dbReference type="EMBL" id="PFE12744.1"/>
    </source>
</evidence>
<reference evidence="1 2" key="1">
    <citation type="submission" date="2017-09" db="EMBL/GenBank/DDBJ databases">
        <title>Large-scale bioinformatics analysis of Bacillus genomes uncovers conserved roles of natural products in bacterial physiology.</title>
        <authorList>
            <consortium name="Agbiome Team Llc"/>
            <person name="Bleich R.M."/>
            <person name="Grubbs K.J."/>
            <person name="Santa Maria K.C."/>
            <person name="Allen S.E."/>
            <person name="Farag S."/>
            <person name="Shank E.A."/>
            <person name="Bowers A."/>
        </authorList>
    </citation>
    <scope>NUCLEOTIDE SEQUENCE [LARGE SCALE GENOMIC DNA]</scope>
    <source>
        <strain evidence="1 2">AFS022681</strain>
    </source>
</reference>
<proteinExistence type="predicted"/>
<comment type="caution">
    <text evidence="1">The sequence shown here is derived from an EMBL/GenBank/DDBJ whole genome shotgun (WGS) entry which is preliminary data.</text>
</comment>
<accession>A0A2A8ZZR7</accession>
<dbReference type="Proteomes" id="UP000220032">
    <property type="component" value="Unassembled WGS sequence"/>
</dbReference>
<dbReference type="EMBL" id="NTRR01000031">
    <property type="protein sequence ID" value="PFE12744.1"/>
    <property type="molecule type" value="Genomic_DNA"/>
</dbReference>
<gene>
    <name evidence="1" type="ORF">CN307_18790</name>
</gene>